<evidence type="ECO:0000259" key="1">
    <source>
        <dbReference type="Pfam" id="PF20220"/>
    </source>
</evidence>
<dbReference type="OrthoDB" id="9781691at2"/>
<evidence type="ECO:0000313" key="2">
    <source>
        <dbReference type="EMBL" id="QDL93459.1"/>
    </source>
</evidence>
<dbReference type="EMBL" id="CP040818">
    <property type="protein sequence ID" value="QDL93459.1"/>
    <property type="molecule type" value="Genomic_DNA"/>
</dbReference>
<dbReference type="Proteomes" id="UP000305888">
    <property type="component" value="Chromosome"/>
</dbReference>
<evidence type="ECO:0000313" key="3">
    <source>
        <dbReference type="Proteomes" id="UP000305888"/>
    </source>
</evidence>
<organism evidence="2 3">
    <name type="scientific">Paroceanicella profunda</name>
    <dbReference type="NCBI Taxonomy" id="2579971"/>
    <lineage>
        <taxon>Bacteria</taxon>
        <taxon>Pseudomonadati</taxon>
        <taxon>Pseudomonadota</taxon>
        <taxon>Alphaproteobacteria</taxon>
        <taxon>Rhodobacterales</taxon>
        <taxon>Paracoccaceae</taxon>
        <taxon>Paroceanicella</taxon>
    </lineage>
</organism>
<protein>
    <recommendedName>
        <fullName evidence="1">ABC toxin N-terminal domain-containing protein</fullName>
    </recommendedName>
</protein>
<sequence length="492" mass="53230">MADPAGLELIALASTQAGAQDRLWAGLTARNETAQETRRLCGALDMVVARARWLREADIAPRALVTMLTRIEAGGSQTGGVAIDDADSAWFASRAAAPTRVDPRLSRPFTLRERAQAPGMVVEFAEQARFDALCRSSGVFLHDRDRPAIDRACRAALTGTLGASLDLQSTADRLAQLATALEKRRDAAELRALRALGDTRRGGDWSAVANAARAGLARCDWGPRASPFQNALHERRRDALVAACMRTRIASAPGLSGTIRDRETLCTHLLRDVQVTCAVPTSRPVEATASLQFCVGRAFAGPEPRVAFFAREAPARQGLTDREYRMWEAGGVRVDRPQTRAPWLLPSRCADERLRLRLGRGPAVGGREEPQREFVTFGVGLSDSADMRQTASLQLRLTVEWADGILLLNNVLAPSLDEAAPAGFRCLQPRPVSEDSAVAEPASLSNIRNAAPSNSPHEHYLRGSCEVMDATGTVSRSIMWTPGTTTALTARR</sequence>
<feature type="domain" description="ABC toxin N-terminal" evidence="1">
    <location>
        <begin position="231"/>
        <end position="329"/>
    </location>
</feature>
<accession>A0A5B8G2B8</accession>
<keyword evidence="3" id="KW-1185">Reference proteome</keyword>
<proteinExistence type="predicted"/>
<dbReference type="Pfam" id="PF20220">
    <property type="entry name" value="ABC_toxin_N"/>
    <property type="match status" value="1"/>
</dbReference>
<reference evidence="2 3" key="1">
    <citation type="submission" date="2019-06" db="EMBL/GenBank/DDBJ databases">
        <title>Genome sequence of Rhodobacteraceae bacterium D4M1.</title>
        <authorList>
            <person name="Cao J."/>
        </authorList>
    </citation>
    <scope>NUCLEOTIDE SEQUENCE [LARGE SCALE GENOMIC DNA]</scope>
    <source>
        <strain evidence="2 3">D4M1</strain>
    </source>
</reference>
<gene>
    <name evidence="2" type="ORF">FDP22_17725</name>
</gene>
<dbReference type="AlphaFoldDB" id="A0A5B8G2B8"/>
<dbReference type="KEGG" id="ppru:FDP22_17725"/>
<dbReference type="InterPro" id="IPR046839">
    <property type="entry name" value="ABC_toxin_N"/>
</dbReference>
<dbReference type="RefSeq" id="WP_138575902.1">
    <property type="nucleotide sequence ID" value="NZ_CP040818.1"/>
</dbReference>
<name>A0A5B8G2B8_9RHOB</name>